<dbReference type="Proteomes" id="UP000243106">
    <property type="component" value="Unassembled WGS sequence"/>
</dbReference>
<dbReference type="AlphaFoldDB" id="A0A1I5Y5Z2"/>
<evidence type="ECO:0000313" key="3">
    <source>
        <dbReference type="Proteomes" id="UP000243106"/>
    </source>
</evidence>
<reference evidence="1" key="2">
    <citation type="submission" date="2016-10" db="EMBL/GenBank/DDBJ databases">
        <authorList>
            <person name="de Groot N.N."/>
        </authorList>
    </citation>
    <scope>NUCLEOTIDE SEQUENCE [LARGE SCALE GENOMIC DNA]</scope>
    <source>
        <strain evidence="1">JCM 10271</strain>
    </source>
</reference>
<evidence type="ECO:0000313" key="1">
    <source>
        <dbReference type="EMBL" id="SFQ39626.1"/>
    </source>
</evidence>
<dbReference type="STRING" id="93684.SAMN05421853_1051"/>
<dbReference type="EMBL" id="FOXV01000005">
    <property type="protein sequence ID" value="SFQ39626.1"/>
    <property type="molecule type" value="Genomic_DNA"/>
</dbReference>
<dbReference type="EMBL" id="FOXV01000013">
    <property type="protein sequence ID" value="SFQ62138.1"/>
    <property type="molecule type" value="Genomic_DNA"/>
</dbReference>
<protein>
    <submittedName>
        <fullName evidence="1">Uncharacterized protein</fullName>
    </submittedName>
</protein>
<sequence length="27" mass="3056">MSDVKIYAPSDEMVAKAHVDAARYQEM</sequence>
<feature type="non-terminal residue" evidence="1">
    <location>
        <position position="27"/>
    </location>
</feature>
<proteinExistence type="predicted"/>
<reference evidence="3" key="1">
    <citation type="submission" date="2016-10" db="EMBL/GenBank/DDBJ databases">
        <authorList>
            <person name="Varghese N."/>
            <person name="Submissions S."/>
        </authorList>
    </citation>
    <scope>NUCLEOTIDE SEQUENCE [LARGE SCALE GENOMIC DNA]</scope>
    <source>
        <strain evidence="3">JCM 10271</strain>
    </source>
</reference>
<gene>
    <name evidence="1" type="ORF">SAMN05421853_1051</name>
    <name evidence="2" type="ORF">SAMN05421853_113101</name>
</gene>
<name>A0A1I5Y5Z2_9RHOB</name>
<evidence type="ECO:0000313" key="2">
    <source>
        <dbReference type="EMBL" id="SFQ62138.1"/>
    </source>
</evidence>
<organism evidence="1 3">
    <name type="scientific">Roseivivax halotolerans</name>
    <dbReference type="NCBI Taxonomy" id="93684"/>
    <lineage>
        <taxon>Bacteria</taxon>
        <taxon>Pseudomonadati</taxon>
        <taxon>Pseudomonadota</taxon>
        <taxon>Alphaproteobacteria</taxon>
        <taxon>Rhodobacterales</taxon>
        <taxon>Roseobacteraceae</taxon>
        <taxon>Roseivivax</taxon>
    </lineage>
</organism>
<keyword evidence="3" id="KW-1185">Reference proteome</keyword>
<accession>A0A1I5Y5Z2</accession>